<evidence type="ECO:0000313" key="2">
    <source>
        <dbReference type="EMBL" id="KAJ1965874.1"/>
    </source>
</evidence>
<feature type="region of interest" description="Disordered" evidence="1">
    <location>
        <begin position="93"/>
        <end position="145"/>
    </location>
</feature>
<evidence type="ECO:0000313" key="3">
    <source>
        <dbReference type="Proteomes" id="UP001150925"/>
    </source>
</evidence>
<protein>
    <submittedName>
        <fullName evidence="2">Uncharacterized protein</fullName>
    </submittedName>
</protein>
<organism evidence="2 3">
    <name type="scientific">Dispira parvispora</name>
    <dbReference type="NCBI Taxonomy" id="1520584"/>
    <lineage>
        <taxon>Eukaryota</taxon>
        <taxon>Fungi</taxon>
        <taxon>Fungi incertae sedis</taxon>
        <taxon>Zoopagomycota</taxon>
        <taxon>Kickxellomycotina</taxon>
        <taxon>Dimargaritomycetes</taxon>
        <taxon>Dimargaritales</taxon>
        <taxon>Dimargaritaceae</taxon>
        <taxon>Dispira</taxon>
    </lineage>
</organism>
<reference evidence="2" key="1">
    <citation type="submission" date="2022-07" db="EMBL/GenBank/DDBJ databases">
        <title>Phylogenomic reconstructions and comparative analyses of Kickxellomycotina fungi.</title>
        <authorList>
            <person name="Reynolds N.K."/>
            <person name="Stajich J.E."/>
            <person name="Barry K."/>
            <person name="Grigoriev I.V."/>
            <person name="Crous P."/>
            <person name="Smith M.E."/>
        </authorList>
    </citation>
    <scope>NUCLEOTIDE SEQUENCE</scope>
    <source>
        <strain evidence="2">RSA 1196</strain>
    </source>
</reference>
<dbReference type="AlphaFoldDB" id="A0A9W8AWH1"/>
<feature type="compositionally biased region" description="Polar residues" evidence="1">
    <location>
        <begin position="97"/>
        <end position="107"/>
    </location>
</feature>
<dbReference type="EMBL" id="JANBPY010000560">
    <property type="protein sequence ID" value="KAJ1965874.1"/>
    <property type="molecule type" value="Genomic_DNA"/>
</dbReference>
<feature type="compositionally biased region" description="Low complexity" evidence="1">
    <location>
        <begin position="127"/>
        <end position="144"/>
    </location>
</feature>
<feature type="region of interest" description="Disordered" evidence="1">
    <location>
        <begin position="1"/>
        <end position="75"/>
    </location>
</feature>
<dbReference type="OrthoDB" id="5578978at2759"/>
<evidence type="ECO:0000256" key="1">
    <source>
        <dbReference type="SAM" id="MobiDB-lite"/>
    </source>
</evidence>
<accession>A0A9W8AWH1</accession>
<keyword evidence="3" id="KW-1185">Reference proteome</keyword>
<sequence>MRTRSTSRIESQAEPIQSPPRKQPKAASVTKSPSATAVEVLVETPQKSREPTRATPNTSPTRKAPNVPTSDIVGRDNTGAVVEIPLTPTSRRALWVNPQQSGDNVPSSKLFPPESSADVFESVSAGSYTSPSKSSTRTPSTTTPAQVSDFIQSSLYRTSNLRLRAKLLRMYTQSDNPPSLAYAEDMSEEEYLKMHLEDADGVFLRKLKGLCVGLGISYEDALRELYFHSGDWNAARLALSESSSAAALHSRWSELEDQVLLTSSADESLLDVMLIKGPHNFWERLRFLHRYYQEELTPAPTSLAPSSSFEVTPDQFSDIMEYVTTLKYLQTDDFIRKVNPTSNTTNGF</sequence>
<dbReference type="Proteomes" id="UP001150925">
    <property type="component" value="Unassembled WGS sequence"/>
</dbReference>
<feature type="compositionally biased region" description="Polar residues" evidence="1">
    <location>
        <begin position="1"/>
        <end position="10"/>
    </location>
</feature>
<name>A0A9W8AWH1_9FUNG</name>
<gene>
    <name evidence="2" type="ORF">IWQ62_002556</name>
</gene>
<proteinExistence type="predicted"/>
<comment type="caution">
    <text evidence="2">The sequence shown here is derived from an EMBL/GenBank/DDBJ whole genome shotgun (WGS) entry which is preliminary data.</text>
</comment>